<dbReference type="EMBL" id="JABXYM010000001">
    <property type="protein sequence ID" value="MCR6097007.1"/>
    <property type="molecule type" value="Genomic_DNA"/>
</dbReference>
<dbReference type="Proteomes" id="UP001057753">
    <property type="component" value="Unassembled WGS sequence"/>
</dbReference>
<evidence type="ECO:0000313" key="4">
    <source>
        <dbReference type="EMBL" id="MCR6097007.1"/>
    </source>
</evidence>
<name>A0A9Q4FZD9_SALAG</name>
<evidence type="ECO:0000259" key="3">
    <source>
        <dbReference type="Pfam" id="PF14344"/>
    </source>
</evidence>
<dbReference type="InterPro" id="IPR025510">
    <property type="entry name" value="DUF4397"/>
</dbReference>
<feature type="signal peptide" evidence="2">
    <location>
        <begin position="1"/>
        <end position="26"/>
    </location>
</feature>
<feature type="transmembrane region" description="Helical" evidence="1">
    <location>
        <begin position="244"/>
        <end position="264"/>
    </location>
</feature>
<evidence type="ECO:0000256" key="1">
    <source>
        <dbReference type="SAM" id="Phobius"/>
    </source>
</evidence>
<comment type="caution">
    <text evidence="4">The sequence shown here is derived from an EMBL/GenBank/DDBJ whole genome shotgun (WGS) entry which is preliminary data.</text>
</comment>
<evidence type="ECO:0000313" key="5">
    <source>
        <dbReference type="Proteomes" id="UP001057753"/>
    </source>
</evidence>
<reference evidence="4" key="1">
    <citation type="submission" date="2020-06" db="EMBL/GenBank/DDBJ databases">
        <title>Insight into the genomes of haloalkaliphilic bacilli from Kenyan soda lakes.</title>
        <authorList>
            <person name="Mwirichia R."/>
            <person name="Villamizar G.C."/>
            <person name="Poehlein A."/>
            <person name="Mugweru J."/>
            <person name="Kipnyargis A."/>
            <person name="Kiplimo D."/>
            <person name="Orwa P."/>
            <person name="Daniel R."/>
        </authorList>
    </citation>
    <scope>NUCLEOTIDE SEQUENCE</scope>
    <source>
        <strain evidence="4">B1096_S55</strain>
    </source>
</reference>
<dbReference type="RefSeq" id="WP_257821469.1">
    <property type="nucleotide sequence ID" value="NZ_JABXYM010000001.1"/>
</dbReference>
<keyword evidence="1" id="KW-0472">Membrane</keyword>
<gene>
    <name evidence="4" type="ORF">HXA33_10600</name>
</gene>
<feature type="domain" description="DUF4397" evidence="3">
    <location>
        <begin position="32"/>
        <end position="144"/>
    </location>
</feature>
<dbReference type="Pfam" id="PF14344">
    <property type="entry name" value="DUF4397"/>
    <property type="match status" value="1"/>
</dbReference>
<sequence>MKKRKILARVVTLLFIFFTVSRFVLADTNDGKIRLVHTSPDTPQIDVAINDEVIVEALDYTQASDYIVIPPNEYTLTIYPSGDYETPLLNTNVTIDEDSAYTAAISHMVESLDVMIMEDTMMTTDGKTIVRAANLSPDAPTVSFTANDVSLFTDLSFMTVSHYADLVSGTTNLNFLSSEPNNVILSLPTIELDSDMQYTMLLVGLTNGTPELDVITLVDPSLSRLPSQLPVTGLGGASEYKSNVITIGGILSILITLTVIFLLFQMQPWNNHSDR</sequence>
<feature type="chain" id="PRO_5040321046" evidence="2">
    <location>
        <begin position="27"/>
        <end position="275"/>
    </location>
</feature>
<protein>
    <submittedName>
        <fullName evidence="4">DUF4397 domain-containing protein</fullName>
    </submittedName>
</protein>
<evidence type="ECO:0000256" key="2">
    <source>
        <dbReference type="SAM" id="SignalP"/>
    </source>
</evidence>
<keyword evidence="5" id="KW-1185">Reference proteome</keyword>
<dbReference type="AlphaFoldDB" id="A0A9Q4FZD9"/>
<proteinExistence type="predicted"/>
<keyword evidence="1" id="KW-1133">Transmembrane helix</keyword>
<keyword evidence="1" id="KW-0812">Transmembrane</keyword>
<accession>A0A9Q4FZD9</accession>
<keyword evidence="2" id="KW-0732">Signal</keyword>
<organism evidence="4 5">
    <name type="scientific">Salipaludibacillus agaradhaerens</name>
    <name type="common">Bacillus agaradhaerens</name>
    <dbReference type="NCBI Taxonomy" id="76935"/>
    <lineage>
        <taxon>Bacteria</taxon>
        <taxon>Bacillati</taxon>
        <taxon>Bacillota</taxon>
        <taxon>Bacilli</taxon>
        <taxon>Bacillales</taxon>
        <taxon>Bacillaceae</taxon>
    </lineage>
</organism>